<reference evidence="10 11" key="1">
    <citation type="submission" date="2015-03" db="EMBL/GenBank/DDBJ databases">
        <title>Luteipulveratus halotolerans sp. nov., a novel actinobacterium (Dermacoccaceae) from Sarawak, Malaysia.</title>
        <authorList>
            <person name="Juboi H."/>
            <person name="Basik A."/>
            <person name="Shamsul S.S."/>
            <person name="Arnold P."/>
            <person name="Schmitt E.K."/>
            <person name="Sanglier J.-J."/>
            <person name="Yeo T."/>
        </authorList>
    </citation>
    <scope>NUCLEOTIDE SEQUENCE [LARGE SCALE GENOMIC DNA]</scope>
    <source>
        <strain evidence="10 11">MN07-A0370</strain>
    </source>
</reference>
<dbReference type="AlphaFoldDB" id="A0A0K1JFM4"/>
<keyword evidence="6 7" id="KW-0472">Membrane</keyword>
<evidence type="ECO:0000256" key="8">
    <source>
        <dbReference type="SAM" id="MobiDB-lite"/>
    </source>
</evidence>
<evidence type="ECO:0000256" key="2">
    <source>
        <dbReference type="ARBA" id="ARBA00022448"/>
    </source>
</evidence>
<feature type="domain" description="ABC transmembrane type-1" evidence="9">
    <location>
        <begin position="99"/>
        <end position="292"/>
    </location>
</feature>
<evidence type="ECO:0000256" key="7">
    <source>
        <dbReference type="RuleBase" id="RU363032"/>
    </source>
</evidence>
<feature type="transmembrane region" description="Helical" evidence="7">
    <location>
        <begin position="98"/>
        <end position="124"/>
    </location>
</feature>
<dbReference type="SUPFAM" id="SSF161098">
    <property type="entry name" value="MetI-like"/>
    <property type="match status" value="1"/>
</dbReference>
<evidence type="ECO:0000256" key="1">
    <source>
        <dbReference type="ARBA" id="ARBA00004651"/>
    </source>
</evidence>
<feature type="region of interest" description="Disordered" evidence="8">
    <location>
        <begin position="1"/>
        <end position="33"/>
    </location>
</feature>
<dbReference type="GO" id="GO:0055085">
    <property type="term" value="P:transmembrane transport"/>
    <property type="evidence" value="ECO:0007669"/>
    <property type="project" value="InterPro"/>
</dbReference>
<feature type="compositionally biased region" description="Pro residues" evidence="8">
    <location>
        <begin position="14"/>
        <end position="25"/>
    </location>
</feature>
<dbReference type="PROSITE" id="PS50928">
    <property type="entry name" value="ABC_TM1"/>
    <property type="match status" value="1"/>
</dbReference>
<comment type="similarity">
    <text evidence="7">Belongs to the binding-protein-dependent transport system permease family.</text>
</comment>
<dbReference type="PANTHER" id="PTHR43744:SF12">
    <property type="entry name" value="ABC TRANSPORTER PERMEASE PROTEIN MG189-RELATED"/>
    <property type="match status" value="1"/>
</dbReference>
<evidence type="ECO:0000256" key="6">
    <source>
        <dbReference type="ARBA" id="ARBA00023136"/>
    </source>
</evidence>
<dbReference type="OrthoDB" id="9794684at2"/>
<keyword evidence="11" id="KW-1185">Reference proteome</keyword>
<proteinExistence type="inferred from homology"/>
<dbReference type="CDD" id="cd06261">
    <property type="entry name" value="TM_PBP2"/>
    <property type="match status" value="1"/>
</dbReference>
<evidence type="ECO:0000256" key="3">
    <source>
        <dbReference type="ARBA" id="ARBA00022475"/>
    </source>
</evidence>
<feature type="transmembrane region" description="Helical" evidence="7">
    <location>
        <begin position="136"/>
        <end position="158"/>
    </location>
</feature>
<dbReference type="GO" id="GO:0005886">
    <property type="term" value="C:plasma membrane"/>
    <property type="evidence" value="ECO:0007669"/>
    <property type="project" value="UniProtKB-SubCell"/>
</dbReference>
<feature type="transmembrane region" description="Helical" evidence="7">
    <location>
        <begin position="224"/>
        <end position="245"/>
    </location>
</feature>
<keyword evidence="5 7" id="KW-1133">Transmembrane helix</keyword>
<keyword evidence="3" id="KW-1003">Cell membrane</keyword>
<organism evidence="10 11">
    <name type="scientific">Luteipulveratus mongoliensis</name>
    <dbReference type="NCBI Taxonomy" id="571913"/>
    <lineage>
        <taxon>Bacteria</taxon>
        <taxon>Bacillati</taxon>
        <taxon>Actinomycetota</taxon>
        <taxon>Actinomycetes</taxon>
        <taxon>Micrococcales</taxon>
        <taxon>Dermacoccaceae</taxon>
        <taxon>Luteipulveratus</taxon>
    </lineage>
</organism>
<dbReference type="RefSeq" id="WP_052590424.1">
    <property type="nucleotide sequence ID" value="NZ_CP011112.1"/>
</dbReference>
<feature type="compositionally biased region" description="Low complexity" evidence="8">
    <location>
        <begin position="1"/>
        <end position="13"/>
    </location>
</feature>
<evidence type="ECO:0000259" key="9">
    <source>
        <dbReference type="PROSITE" id="PS50928"/>
    </source>
</evidence>
<dbReference type="Gene3D" id="1.10.3720.10">
    <property type="entry name" value="MetI-like"/>
    <property type="match status" value="1"/>
</dbReference>
<dbReference type="STRING" id="571913.VV02_05950"/>
<comment type="subcellular location">
    <subcellularLocation>
        <location evidence="1 7">Cell membrane</location>
        <topology evidence="1 7">Multi-pass membrane protein</topology>
    </subcellularLocation>
</comment>
<evidence type="ECO:0000313" key="10">
    <source>
        <dbReference type="EMBL" id="AKU15509.1"/>
    </source>
</evidence>
<feature type="transmembrane region" description="Helical" evidence="7">
    <location>
        <begin position="265"/>
        <end position="292"/>
    </location>
</feature>
<sequence>MSTIDTDVQDTPQDTPPHEPPPAGPPRRSEGEGGRLVAGISHTVLAIWTILIIAPLLWSLLSSFKTTKEIFASPFSLPKKFSFDNYANAWTDSHIGSYFLNTVIVVGSALVIVMILGAMCAYVLACYPFPGSRAIYYLMLAGLTFPVFLAIVPLFFVLKNAGLLNTLPGLILTYVAFALPFTVFFLYPFFKGLPNEIAEAAELDGAGDWRTFFQVMLPMAKPGIASVAIFNFLGLWNQFLLPTALNTVPGNYVLSQGMAEFASQAGYAVDTGALFAAVVITIVPVLVVYVIFQRQLQGSVSQGALK</sequence>
<accession>A0A0K1JFM4</accession>
<dbReference type="PANTHER" id="PTHR43744">
    <property type="entry name" value="ABC TRANSPORTER PERMEASE PROTEIN MG189-RELATED-RELATED"/>
    <property type="match status" value="1"/>
</dbReference>
<dbReference type="KEGG" id="lmoi:VV02_05950"/>
<dbReference type="Pfam" id="PF00528">
    <property type="entry name" value="BPD_transp_1"/>
    <property type="match status" value="1"/>
</dbReference>
<dbReference type="InterPro" id="IPR035906">
    <property type="entry name" value="MetI-like_sf"/>
</dbReference>
<dbReference type="Proteomes" id="UP000066480">
    <property type="component" value="Chromosome"/>
</dbReference>
<gene>
    <name evidence="10" type="ORF">VV02_05950</name>
</gene>
<protein>
    <submittedName>
        <fullName evidence="10">Sugar ABC transporter permease</fullName>
    </submittedName>
</protein>
<feature type="transmembrane region" description="Helical" evidence="7">
    <location>
        <begin position="36"/>
        <end position="58"/>
    </location>
</feature>
<keyword evidence="4 7" id="KW-0812">Transmembrane</keyword>
<dbReference type="PATRIC" id="fig|571913.6.peg.1213"/>
<name>A0A0K1JFM4_9MICO</name>
<feature type="transmembrane region" description="Helical" evidence="7">
    <location>
        <begin position="170"/>
        <end position="190"/>
    </location>
</feature>
<evidence type="ECO:0000256" key="5">
    <source>
        <dbReference type="ARBA" id="ARBA00022989"/>
    </source>
</evidence>
<dbReference type="InterPro" id="IPR000515">
    <property type="entry name" value="MetI-like"/>
</dbReference>
<evidence type="ECO:0000256" key="4">
    <source>
        <dbReference type="ARBA" id="ARBA00022692"/>
    </source>
</evidence>
<keyword evidence="2 7" id="KW-0813">Transport</keyword>
<dbReference type="EMBL" id="CP011112">
    <property type="protein sequence ID" value="AKU15509.1"/>
    <property type="molecule type" value="Genomic_DNA"/>
</dbReference>
<evidence type="ECO:0000313" key="11">
    <source>
        <dbReference type="Proteomes" id="UP000066480"/>
    </source>
</evidence>